<gene>
    <name evidence="3" type="ORF">Taro_032342</name>
</gene>
<evidence type="ECO:0000256" key="1">
    <source>
        <dbReference type="SAM" id="MobiDB-lite"/>
    </source>
</evidence>
<evidence type="ECO:0000313" key="3">
    <source>
        <dbReference type="EMBL" id="MQL99615.1"/>
    </source>
</evidence>
<dbReference type="EMBL" id="NMUH01002380">
    <property type="protein sequence ID" value="MQL99615.1"/>
    <property type="molecule type" value="Genomic_DNA"/>
</dbReference>
<evidence type="ECO:0000313" key="4">
    <source>
        <dbReference type="Proteomes" id="UP000652761"/>
    </source>
</evidence>
<dbReference type="InterPro" id="IPR012337">
    <property type="entry name" value="RNaseH-like_sf"/>
</dbReference>
<keyword evidence="4" id="KW-1185">Reference proteome</keyword>
<dbReference type="InterPro" id="IPR053151">
    <property type="entry name" value="RNase_H-like"/>
</dbReference>
<dbReference type="InterPro" id="IPR036397">
    <property type="entry name" value="RNaseH_sf"/>
</dbReference>
<feature type="region of interest" description="Disordered" evidence="1">
    <location>
        <begin position="1"/>
        <end position="24"/>
    </location>
</feature>
<dbReference type="GO" id="GO:0004523">
    <property type="term" value="F:RNA-DNA hybrid ribonuclease activity"/>
    <property type="evidence" value="ECO:0007669"/>
    <property type="project" value="InterPro"/>
</dbReference>
<accession>A0A843VUL5</accession>
<dbReference type="InterPro" id="IPR002156">
    <property type="entry name" value="RNaseH_domain"/>
</dbReference>
<dbReference type="GO" id="GO:0003676">
    <property type="term" value="F:nucleic acid binding"/>
    <property type="evidence" value="ECO:0007669"/>
    <property type="project" value="InterPro"/>
</dbReference>
<feature type="compositionally biased region" description="Acidic residues" evidence="1">
    <location>
        <begin position="9"/>
        <end position="23"/>
    </location>
</feature>
<comment type="caution">
    <text evidence="3">The sequence shown here is derived from an EMBL/GenBank/DDBJ whole genome shotgun (WGS) entry which is preliminary data.</text>
</comment>
<dbReference type="InterPro" id="IPR026960">
    <property type="entry name" value="RVT-Znf"/>
</dbReference>
<dbReference type="Gene3D" id="3.30.420.10">
    <property type="entry name" value="Ribonuclease H-like superfamily/Ribonuclease H"/>
    <property type="match status" value="1"/>
</dbReference>
<proteinExistence type="predicted"/>
<dbReference type="SUPFAM" id="SSF53098">
    <property type="entry name" value="Ribonuclease H-like"/>
    <property type="match status" value="1"/>
</dbReference>
<dbReference type="PROSITE" id="PS50879">
    <property type="entry name" value="RNASE_H_1"/>
    <property type="match status" value="1"/>
</dbReference>
<dbReference type="InterPro" id="IPR044730">
    <property type="entry name" value="RNase_H-like_dom_plant"/>
</dbReference>
<dbReference type="OrthoDB" id="675217at2759"/>
<dbReference type="Pfam" id="PF13966">
    <property type="entry name" value="zf-RVT"/>
    <property type="match status" value="1"/>
</dbReference>
<dbReference type="CDD" id="cd06222">
    <property type="entry name" value="RNase_H_like"/>
    <property type="match status" value="1"/>
</dbReference>
<reference evidence="3" key="1">
    <citation type="submission" date="2017-07" db="EMBL/GenBank/DDBJ databases">
        <title>Taro Niue Genome Assembly and Annotation.</title>
        <authorList>
            <person name="Atibalentja N."/>
            <person name="Keating K."/>
            <person name="Fields C.J."/>
        </authorList>
    </citation>
    <scope>NUCLEOTIDE SEQUENCE</scope>
    <source>
        <strain evidence="3">Niue_2</strain>
        <tissue evidence="3">Leaf</tissue>
    </source>
</reference>
<protein>
    <recommendedName>
        <fullName evidence="2">RNase H type-1 domain-containing protein</fullName>
    </recommendedName>
</protein>
<dbReference type="Proteomes" id="UP000652761">
    <property type="component" value="Unassembled WGS sequence"/>
</dbReference>
<dbReference type="AlphaFoldDB" id="A0A843VUL5"/>
<dbReference type="PANTHER" id="PTHR47723">
    <property type="entry name" value="OS05G0353850 PROTEIN"/>
    <property type="match status" value="1"/>
</dbReference>
<dbReference type="PANTHER" id="PTHR47723:SF19">
    <property type="entry name" value="POLYNUCLEOTIDYL TRANSFERASE, RIBONUCLEASE H-LIKE SUPERFAMILY PROTEIN"/>
    <property type="match status" value="1"/>
</dbReference>
<feature type="domain" description="RNase H type-1" evidence="2">
    <location>
        <begin position="319"/>
        <end position="448"/>
    </location>
</feature>
<dbReference type="Pfam" id="PF13456">
    <property type="entry name" value="RVT_3"/>
    <property type="match status" value="1"/>
</dbReference>
<evidence type="ECO:0000259" key="2">
    <source>
        <dbReference type="PROSITE" id="PS50879"/>
    </source>
</evidence>
<organism evidence="3 4">
    <name type="scientific">Colocasia esculenta</name>
    <name type="common">Wild taro</name>
    <name type="synonym">Arum esculentum</name>
    <dbReference type="NCBI Taxonomy" id="4460"/>
    <lineage>
        <taxon>Eukaryota</taxon>
        <taxon>Viridiplantae</taxon>
        <taxon>Streptophyta</taxon>
        <taxon>Embryophyta</taxon>
        <taxon>Tracheophyta</taxon>
        <taxon>Spermatophyta</taxon>
        <taxon>Magnoliopsida</taxon>
        <taxon>Liliopsida</taxon>
        <taxon>Araceae</taxon>
        <taxon>Aroideae</taxon>
        <taxon>Colocasieae</taxon>
        <taxon>Colocasia</taxon>
    </lineage>
</organism>
<name>A0A843VUL5_COLES</name>
<sequence>MAAAWDNSSDSDSESSSSEEEEEKANLAFMSNIDDNIIGDGKMVNFLNHVWIGQGPLSELLSSPYTGPPLTVREVVENANHPVQSLIPCANILQHIKLMDHEDCCVWTANPGGSFTTSSAYHIISSHGVERKPLVRLWHHNFYKRASLFYWKLLYRAIPVDSRISDQGIALVSRCSCCTVHCSEDLNHLFISSDLAHSLWGWVTPILDLNVSTYANITTRLWQNLSQCNPATPAGFISLYASTLVIWEIWRARCRMRFDGERPSISRITQNIRYMINSSLNMQMFKNPSSERYLRDVHCFSINLKIKEKSFKLVRWILPDTGLVLNVDGASKGNPGISGGGGCIRDSSGNFLFAFAHYYGFGSSLVAEVRALCDGLRMAAEYGFPLSLIYSDSVTLVTSISTNKPPSWECLRWWRVASSYIQASNVKVVHSYRQVNQVADALASVALTGGVRTSSPFGGGCTLLV</sequence>